<dbReference type="PANTHER" id="PTHR35587:SF4">
    <property type="match status" value="1"/>
</dbReference>
<gene>
    <name evidence="2" type="ORF">Cpir12675_005805</name>
</gene>
<dbReference type="EMBL" id="JAWDJO010000217">
    <property type="protein sequence ID" value="KAL1889405.1"/>
    <property type="molecule type" value="Genomic_DNA"/>
</dbReference>
<feature type="compositionally biased region" description="Basic residues" evidence="1">
    <location>
        <begin position="104"/>
        <end position="117"/>
    </location>
</feature>
<protein>
    <submittedName>
        <fullName evidence="2">Uncharacterized protein</fullName>
    </submittedName>
</protein>
<feature type="compositionally biased region" description="Low complexity" evidence="1">
    <location>
        <begin position="79"/>
        <end position="97"/>
    </location>
</feature>
<evidence type="ECO:0000256" key="1">
    <source>
        <dbReference type="SAM" id="MobiDB-lite"/>
    </source>
</evidence>
<feature type="compositionally biased region" description="Basic residues" evidence="1">
    <location>
        <begin position="179"/>
        <end position="189"/>
    </location>
</feature>
<comment type="caution">
    <text evidence="2">The sequence shown here is derived from an EMBL/GenBank/DDBJ whole genome shotgun (WGS) entry which is preliminary data.</text>
</comment>
<feature type="compositionally biased region" description="Polar residues" evidence="1">
    <location>
        <begin position="122"/>
        <end position="164"/>
    </location>
</feature>
<feature type="region of interest" description="Disordered" evidence="1">
    <location>
        <begin position="1"/>
        <end position="203"/>
    </location>
</feature>
<organism evidence="2 3">
    <name type="scientific">Ceratocystis pirilliformis</name>
    <dbReference type="NCBI Taxonomy" id="259994"/>
    <lineage>
        <taxon>Eukaryota</taxon>
        <taxon>Fungi</taxon>
        <taxon>Dikarya</taxon>
        <taxon>Ascomycota</taxon>
        <taxon>Pezizomycotina</taxon>
        <taxon>Sordariomycetes</taxon>
        <taxon>Hypocreomycetidae</taxon>
        <taxon>Microascales</taxon>
        <taxon>Ceratocystidaceae</taxon>
        <taxon>Ceratocystis</taxon>
    </lineage>
</organism>
<sequence length="231" mass="25077">MITAALPKRKSKNHQASDPTANTTADNPNKPPYREVLYDNTGSPILAPDAGDIIDGLDLPNDSPIHQHLQGTVGPRPNSTWTCSGTTAATTASAPDSVVGEGSKKRRGRRNRKKRSRKGAETQENSAIESEPDLNTSRPSCSCSSNHANYQQHTPGPLSYQANKPSVHPFYDPTSKSPHANKVKAKKNKSVQSKEAQDSEKQPVKLRLGLNLKLNLELKAEIEGDITISLR</sequence>
<proteinExistence type="predicted"/>
<dbReference type="Proteomes" id="UP001583280">
    <property type="component" value="Unassembled WGS sequence"/>
</dbReference>
<evidence type="ECO:0000313" key="3">
    <source>
        <dbReference type="Proteomes" id="UP001583280"/>
    </source>
</evidence>
<feature type="compositionally biased region" description="Polar residues" evidence="1">
    <location>
        <begin position="14"/>
        <end position="27"/>
    </location>
</feature>
<dbReference type="PANTHER" id="PTHR35587">
    <property type="entry name" value="EXPRESSED PROTEIN"/>
    <property type="match status" value="1"/>
</dbReference>
<evidence type="ECO:0000313" key="2">
    <source>
        <dbReference type="EMBL" id="KAL1889405.1"/>
    </source>
</evidence>
<name>A0ABR3YM27_9PEZI</name>
<reference evidence="2 3" key="1">
    <citation type="journal article" date="2024" name="IMA Fungus">
        <title>IMA Genome - F19 : A genome assembly and annotation guide to empower mycologists, including annotated draft genome sequences of Ceratocystis pirilliformis, Diaporthe australafricana, Fusarium ophioides, Paecilomyces lecythidis, and Sporothrix stenoceras.</title>
        <authorList>
            <person name="Aylward J."/>
            <person name="Wilson A.M."/>
            <person name="Visagie C.M."/>
            <person name="Spraker J."/>
            <person name="Barnes I."/>
            <person name="Buitendag C."/>
            <person name="Ceriani C."/>
            <person name="Del Mar Angel L."/>
            <person name="du Plessis D."/>
            <person name="Fuchs T."/>
            <person name="Gasser K."/>
            <person name="Kramer D."/>
            <person name="Li W."/>
            <person name="Munsamy K."/>
            <person name="Piso A."/>
            <person name="Price J.L."/>
            <person name="Sonnekus B."/>
            <person name="Thomas C."/>
            <person name="van der Nest A."/>
            <person name="van Dijk A."/>
            <person name="van Heerden A."/>
            <person name="van Vuuren N."/>
            <person name="Yilmaz N."/>
            <person name="Duong T.A."/>
            <person name="van der Merwe N.A."/>
            <person name="Wingfield M.J."/>
            <person name="Wingfield B.D."/>
        </authorList>
    </citation>
    <scope>NUCLEOTIDE SEQUENCE [LARGE SCALE GENOMIC DNA]</scope>
    <source>
        <strain evidence="2 3">CMW 12675</strain>
    </source>
</reference>
<accession>A0ABR3YM27</accession>
<keyword evidence="3" id="KW-1185">Reference proteome</keyword>